<dbReference type="InterPro" id="IPR003400">
    <property type="entry name" value="ExbD"/>
</dbReference>
<evidence type="ECO:0000313" key="9">
    <source>
        <dbReference type="EMBL" id="RKH44226.1"/>
    </source>
</evidence>
<organism evidence="9 10">
    <name type="scientific">Corallococcus sicarius</name>
    <dbReference type="NCBI Taxonomy" id="2316726"/>
    <lineage>
        <taxon>Bacteria</taxon>
        <taxon>Pseudomonadati</taxon>
        <taxon>Myxococcota</taxon>
        <taxon>Myxococcia</taxon>
        <taxon>Myxococcales</taxon>
        <taxon>Cystobacterineae</taxon>
        <taxon>Myxococcaceae</taxon>
        <taxon>Corallococcus</taxon>
    </lineage>
</organism>
<dbReference type="GO" id="GO:0015031">
    <property type="term" value="P:protein transport"/>
    <property type="evidence" value="ECO:0007669"/>
    <property type="project" value="UniProtKB-KW"/>
</dbReference>
<dbReference type="RefSeq" id="WP_120625238.1">
    <property type="nucleotide sequence ID" value="NZ_RAWG01000053.1"/>
</dbReference>
<keyword evidence="3" id="KW-1003">Cell membrane</keyword>
<evidence type="ECO:0000256" key="7">
    <source>
        <dbReference type="RuleBase" id="RU003879"/>
    </source>
</evidence>
<comment type="caution">
    <text evidence="9">The sequence shown here is derived from an EMBL/GenBank/DDBJ whole genome shotgun (WGS) entry which is preliminary data.</text>
</comment>
<evidence type="ECO:0000256" key="2">
    <source>
        <dbReference type="ARBA" id="ARBA00005811"/>
    </source>
</evidence>
<evidence type="ECO:0000313" key="10">
    <source>
        <dbReference type="Proteomes" id="UP000273405"/>
    </source>
</evidence>
<dbReference type="PANTHER" id="PTHR30558:SF7">
    <property type="entry name" value="TOL-PAL SYSTEM PROTEIN TOLR"/>
    <property type="match status" value="1"/>
</dbReference>
<name>A0A3A8NIJ2_9BACT</name>
<evidence type="ECO:0000256" key="6">
    <source>
        <dbReference type="ARBA" id="ARBA00023136"/>
    </source>
</evidence>
<keyword evidence="6 8" id="KW-0472">Membrane</keyword>
<keyword evidence="5 8" id="KW-1133">Transmembrane helix</keyword>
<dbReference type="GO" id="GO:0005886">
    <property type="term" value="C:plasma membrane"/>
    <property type="evidence" value="ECO:0007669"/>
    <property type="project" value="UniProtKB-SubCell"/>
</dbReference>
<dbReference type="Proteomes" id="UP000273405">
    <property type="component" value="Unassembled WGS sequence"/>
</dbReference>
<dbReference type="Gene3D" id="3.30.420.270">
    <property type="match status" value="1"/>
</dbReference>
<dbReference type="AlphaFoldDB" id="A0A3A8NIJ2"/>
<keyword evidence="10" id="KW-1185">Reference proteome</keyword>
<evidence type="ECO:0000256" key="5">
    <source>
        <dbReference type="ARBA" id="ARBA00022989"/>
    </source>
</evidence>
<evidence type="ECO:0000256" key="1">
    <source>
        <dbReference type="ARBA" id="ARBA00004162"/>
    </source>
</evidence>
<dbReference type="GO" id="GO:0022857">
    <property type="term" value="F:transmembrane transporter activity"/>
    <property type="evidence" value="ECO:0007669"/>
    <property type="project" value="InterPro"/>
</dbReference>
<reference evidence="10" key="1">
    <citation type="submission" date="2018-09" db="EMBL/GenBank/DDBJ databases">
        <authorList>
            <person name="Livingstone P.G."/>
            <person name="Whitworth D.E."/>
        </authorList>
    </citation>
    <scope>NUCLEOTIDE SEQUENCE [LARGE SCALE GENOMIC DNA]</scope>
    <source>
        <strain evidence="10">CA040B</strain>
    </source>
</reference>
<sequence length="144" mass="15267">MAGSAGDNDDEITGINVTPLVDVVLVLLIIFMVTANFIVRETVEVDLPRAANGGETVQGLVNVVLDKEGKLYFDGVEVTEADLSRRVVEAVTKDKDTRAIISADQTIAYGRVMRLIDVVKGQGIAKFALNIEKDAAPSAAPAAP</sequence>
<comment type="subcellular location">
    <subcellularLocation>
        <location evidence="1">Cell membrane</location>
        <topology evidence="1">Single-pass membrane protein</topology>
    </subcellularLocation>
    <subcellularLocation>
        <location evidence="7">Cell membrane</location>
        <topology evidence="7">Single-pass type II membrane protein</topology>
    </subcellularLocation>
</comment>
<keyword evidence="4 7" id="KW-0812">Transmembrane</keyword>
<proteinExistence type="inferred from homology"/>
<dbReference type="EMBL" id="RAWG01000053">
    <property type="protein sequence ID" value="RKH44226.1"/>
    <property type="molecule type" value="Genomic_DNA"/>
</dbReference>
<evidence type="ECO:0000256" key="3">
    <source>
        <dbReference type="ARBA" id="ARBA00022475"/>
    </source>
</evidence>
<accession>A0A3A8NIJ2</accession>
<dbReference type="Pfam" id="PF02472">
    <property type="entry name" value="ExbD"/>
    <property type="match status" value="1"/>
</dbReference>
<comment type="similarity">
    <text evidence="2 7">Belongs to the ExbD/TolR family.</text>
</comment>
<evidence type="ECO:0000256" key="8">
    <source>
        <dbReference type="SAM" id="Phobius"/>
    </source>
</evidence>
<keyword evidence="7" id="KW-0653">Protein transport</keyword>
<evidence type="ECO:0000256" key="4">
    <source>
        <dbReference type="ARBA" id="ARBA00022692"/>
    </source>
</evidence>
<keyword evidence="7" id="KW-0813">Transport</keyword>
<feature type="transmembrane region" description="Helical" evidence="8">
    <location>
        <begin position="20"/>
        <end position="39"/>
    </location>
</feature>
<protein>
    <submittedName>
        <fullName evidence="9">Biopolymer transporter ExbD</fullName>
    </submittedName>
</protein>
<gene>
    <name evidence="9" type="ORF">D7X12_11095</name>
</gene>
<dbReference type="PANTHER" id="PTHR30558">
    <property type="entry name" value="EXBD MEMBRANE COMPONENT OF PMF-DRIVEN MACROMOLECULE IMPORT SYSTEM"/>
    <property type="match status" value="1"/>
</dbReference>
<dbReference type="OrthoDB" id="9793581at2"/>